<organism evidence="1">
    <name type="scientific">Capitella teleta</name>
    <name type="common">Polychaete worm</name>
    <dbReference type="NCBI Taxonomy" id="283909"/>
    <lineage>
        <taxon>Eukaryota</taxon>
        <taxon>Metazoa</taxon>
        <taxon>Spiralia</taxon>
        <taxon>Lophotrochozoa</taxon>
        <taxon>Annelida</taxon>
        <taxon>Polychaeta</taxon>
        <taxon>Sedentaria</taxon>
        <taxon>Scolecida</taxon>
        <taxon>Capitellidae</taxon>
        <taxon>Capitella</taxon>
    </lineage>
</organism>
<keyword evidence="3" id="KW-1185">Reference proteome</keyword>
<accession>R7VF36</accession>
<dbReference type="EMBL" id="KB292627">
    <property type="protein sequence ID" value="ELU17219.1"/>
    <property type="molecule type" value="Genomic_DNA"/>
</dbReference>
<evidence type="ECO:0000313" key="3">
    <source>
        <dbReference type="Proteomes" id="UP000014760"/>
    </source>
</evidence>
<dbReference type="Gene3D" id="3.40.50.1110">
    <property type="entry name" value="SGNH hydrolase"/>
    <property type="match status" value="1"/>
</dbReference>
<dbReference type="EMBL" id="AMQN01004108">
    <property type="status" value="NOT_ANNOTATED_CDS"/>
    <property type="molecule type" value="Genomic_DNA"/>
</dbReference>
<evidence type="ECO:0000313" key="2">
    <source>
        <dbReference type="EnsemblMetazoa" id="CapteP210510"/>
    </source>
</evidence>
<name>R7VF36_CAPTE</name>
<evidence type="ECO:0008006" key="4">
    <source>
        <dbReference type="Google" id="ProtNLM"/>
    </source>
</evidence>
<sequence>MSVVRSFLLHKLHQNKPICSNQFFQKHIEQNGSYPSTVEWADNFTSFQPLACEIVPADIPNCLQKSRIRSIGVMGASQGRHYAVSVLAKIREAGIPCVTLEYEHRINSKPDLKYFARGNKTLLNNVVAGDSQNCRNCNSFRSECQLQGQLPFRRQRTLQIEYISTTKLPAQQGMARGSNKMNYEKIIFDYLENHFPDLNLFFIPMNHIKQSDSTAKFQSQFKHFLSKIKKRKTRRSEVYLIPGTAEFESARPPKSIYTNKRYFGHLASDRIRVLNKNMFSMLQKDILEPNSKIHSFLDLVDVTSALETLSRDGVHFQQKWYDVFIEAVLGVHCQN</sequence>
<reference evidence="3" key="1">
    <citation type="submission" date="2012-12" db="EMBL/GenBank/DDBJ databases">
        <authorList>
            <person name="Hellsten U."/>
            <person name="Grimwood J."/>
            <person name="Chapman J.A."/>
            <person name="Shapiro H."/>
            <person name="Aerts A."/>
            <person name="Otillar R.P."/>
            <person name="Terry A.Y."/>
            <person name="Boore J.L."/>
            <person name="Simakov O."/>
            <person name="Marletaz F."/>
            <person name="Cho S.-J."/>
            <person name="Edsinger-Gonzales E."/>
            <person name="Havlak P."/>
            <person name="Kuo D.-H."/>
            <person name="Larsson T."/>
            <person name="Lv J."/>
            <person name="Arendt D."/>
            <person name="Savage R."/>
            <person name="Osoegawa K."/>
            <person name="de Jong P."/>
            <person name="Lindberg D.R."/>
            <person name="Seaver E.C."/>
            <person name="Weisblat D.A."/>
            <person name="Putnam N.H."/>
            <person name="Grigoriev I.V."/>
            <person name="Rokhsar D.S."/>
        </authorList>
    </citation>
    <scope>NUCLEOTIDE SEQUENCE</scope>
    <source>
        <strain evidence="3">I ESC-2004</strain>
    </source>
</reference>
<reference evidence="2" key="3">
    <citation type="submission" date="2015-06" db="UniProtKB">
        <authorList>
            <consortium name="EnsemblMetazoa"/>
        </authorList>
    </citation>
    <scope>IDENTIFICATION</scope>
</reference>
<dbReference type="AlphaFoldDB" id="R7VF36"/>
<dbReference type="HOGENOM" id="CLU_038092_1_0_1"/>
<reference evidence="1 3" key="2">
    <citation type="journal article" date="2013" name="Nature">
        <title>Insights into bilaterian evolution from three spiralian genomes.</title>
        <authorList>
            <person name="Simakov O."/>
            <person name="Marletaz F."/>
            <person name="Cho S.J."/>
            <person name="Edsinger-Gonzales E."/>
            <person name="Havlak P."/>
            <person name="Hellsten U."/>
            <person name="Kuo D.H."/>
            <person name="Larsson T."/>
            <person name="Lv J."/>
            <person name="Arendt D."/>
            <person name="Savage R."/>
            <person name="Osoegawa K."/>
            <person name="de Jong P."/>
            <person name="Grimwood J."/>
            <person name="Chapman J.A."/>
            <person name="Shapiro H."/>
            <person name="Aerts A."/>
            <person name="Otillar R.P."/>
            <person name="Terry A.Y."/>
            <person name="Boore J.L."/>
            <person name="Grigoriev I.V."/>
            <person name="Lindberg D.R."/>
            <person name="Seaver E.C."/>
            <person name="Weisblat D.A."/>
            <person name="Putnam N.H."/>
            <person name="Rokhsar D.S."/>
        </authorList>
    </citation>
    <scope>NUCLEOTIDE SEQUENCE</scope>
    <source>
        <strain evidence="1 3">I ESC-2004</strain>
    </source>
</reference>
<proteinExistence type="predicted"/>
<gene>
    <name evidence="1" type="ORF">CAPTEDRAFT_210510</name>
</gene>
<dbReference type="Proteomes" id="UP000014760">
    <property type="component" value="Unassembled WGS sequence"/>
</dbReference>
<evidence type="ECO:0000313" key="1">
    <source>
        <dbReference type="EMBL" id="ELU17219.1"/>
    </source>
</evidence>
<dbReference type="OrthoDB" id="6326328at2759"/>
<dbReference type="EnsemblMetazoa" id="CapteT210510">
    <property type="protein sequence ID" value="CapteP210510"/>
    <property type="gene ID" value="CapteG210510"/>
</dbReference>
<protein>
    <recommendedName>
        <fullName evidence="4">SGNH domain-containing protein</fullName>
    </recommendedName>
</protein>
<dbReference type="InterPro" id="IPR036514">
    <property type="entry name" value="SGNH_hydro_sf"/>
</dbReference>